<dbReference type="STRING" id="764103.G7DTP5"/>
<dbReference type="EMBL" id="BABT02000025">
    <property type="protein sequence ID" value="GAA93892.1"/>
    <property type="molecule type" value="Genomic_DNA"/>
</dbReference>
<keyword evidence="10 18" id="KW-0547">Nucleotide-binding</keyword>
<comment type="similarity">
    <text evidence="5 17">Belongs to the folylpolyglutamate synthase family.</text>
</comment>
<dbReference type="EC" id="6.3.2.17" evidence="17"/>
<evidence type="ECO:0000256" key="19">
    <source>
        <dbReference type="PIRSR" id="PIRSR038895-2"/>
    </source>
</evidence>
<comment type="catalytic activity">
    <reaction evidence="16 17">
        <text>(6S)-5,6,7,8-tetrahydrofolyl-(gamma-L-Glu)(n) + L-glutamate + ATP = (6S)-5,6,7,8-tetrahydrofolyl-(gamma-L-Glu)(n+1) + ADP + phosphate + H(+)</text>
        <dbReference type="Rhea" id="RHEA:10580"/>
        <dbReference type="Rhea" id="RHEA-COMP:14738"/>
        <dbReference type="Rhea" id="RHEA-COMP:14740"/>
        <dbReference type="ChEBI" id="CHEBI:15378"/>
        <dbReference type="ChEBI" id="CHEBI:29985"/>
        <dbReference type="ChEBI" id="CHEBI:30616"/>
        <dbReference type="ChEBI" id="CHEBI:43474"/>
        <dbReference type="ChEBI" id="CHEBI:141005"/>
        <dbReference type="ChEBI" id="CHEBI:456216"/>
        <dbReference type="EC" id="6.3.2.17"/>
    </reaction>
</comment>
<dbReference type="AlphaFoldDB" id="G7DTP5"/>
<feature type="domain" description="Mur ligase central" evidence="20">
    <location>
        <begin position="95"/>
        <end position="248"/>
    </location>
</feature>
<dbReference type="UniPathway" id="UPA00850"/>
<comment type="cofactor">
    <cofactor evidence="17">
        <name>a monovalent cation</name>
        <dbReference type="ChEBI" id="CHEBI:60242"/>
    </cofactor>
    <text evidence="17">A monovalent cation.</text>
</comment>
<feature type="binding site" evidence="19">
    <location>
        <position position="227"/>
    </location>
    <ligand>
        <name>Mg(2+)</name>
        <dbReference type="ChEBI" id="CHEBI:18420"/>
        <label>1</label>
    </ligand>
</feature>
<dbReference type="PANTHER" id="PTHR11136:SF5">
    <property type="entry name" value="FOLYLPOLYGLUTAMATE SYNTHASE, MITOCHONDRIAL"/>
    <property type="match status" value="1"/>
</dbReference>
<comment type="pathway">
    <text evidence="4 17">Cofactor biosynthesis; tetrahydrofolylpolyglutamate biosynthesis.</text>
</comment>
<comment type="subcellular location">
    <subcellularLocation>
        <location evidence="3">Cytoplasm</location>
    </subcellularLocation>
    <subcellularLocation>
        <location evidence="1">Mitochondrion inner membrane</location>
    </subcellularLocation>
    <subcellularLocation>
        <location evidence="2">Mitochondrion matrix</location>
    </subcellularLocation>
</comment>
<reference evidence="21 22" key="1">
    <citation type="journal article" date="2011" name="J. Gen. Appl. Microbiol.">
        <title>Draft genome sequencing of the enigmatic basidiomycete Mixia osmundae.</title>
        <authorList>
            <person name="Nishida H."/>
            <person name="Nagatsuka Y."/>
            <person name="Sugiyama J."/>
        </authorList>
    </citation>
    <scope>NUCLEOTIDE SEQUENCE [LARGE SCALE GENOMIC DNA]</scope>
    <source>
        <strain evidence="22">CBS 9802 / IAM 14324 / JCM 22182 / KY 12970</strain>
    </source>
</reference>
<evidence type="ECO:0000256" key="2">
    <source>
        <dbReference type="ARBA" id="ARBA00004305"/>
    </source>
</evidence>
<evidence type="ECO:0000256" key="8">
    <source>
        <dbReference type="ARBA" id="ARBA00022598"/>
    </source>
</evidence>
<dbReference type="NCBIfam" id="TIGR01499">
    <property type="entry name" value="folC"/>
    <property type="match status" value="1"/>
</dbReference>
<dbReference type="InterPro" id="IPR001645">
    <property type="entry name" value="Folylpolyglutamate_synth"/>
</dbReference>
<keyword evidence="9 19" id="KW-0479">Metal-binding</keyword>
<dbReference type="FunCoup" id="G7DTP5">
    <property type="interactions" value="393"/>
</dbReference>
<dbReference type="Pfam" id="PF08245">
    <property type="entry name" value="Mur_ligase_M"/>
    <property type="match status" value="1"/>
</dbReference>
<evidence type="ECO:0000313" key="22">
    <source>
        <dbReference type="Proteomes" id="UP000009131"/>
    </source>
</evidence>
<dbReference type="InParanoid" id="G7DTP5"/>
<feature type="binding site" evidence="19">
    <location>
        <position position="126"/>
    </location>
    <ligand>
        <name>Mg(2+)</name>
        <dbReference type="ChEBI" id="CHEBI:18420"/>
        <label>1</label>
    </ligand>
</feature>
<dbReference type="InterPro" id="IPR036565">
    <property type="entry name" value="Mur-like_cat_sf"/>
</dbReference>
<dbReference type="GO" id="GO:0005829">
    <property type="term" value="C:cytosol"/>
    <property type="evidence" value="ECO:0007669"/>
    <property type="project" value="TreeGrafter"/>
</dbReference>
<dbReference type="InterPro" id="IPR023600">
    <property type="entry name" value="Folylpolyglutamate_synth_euk"/>
</dbReference>
<keyword evidence="11" id="KW-0999">Mitochondrion inner membrane</keyword>
<reference evidence="21 22" key="2">
    <citation type="journal article" date="2012" name="Open Biol.">
        <title>Characteristics of nucleosomes and linker DNA regions on the genome of the basidiomycete Mixia osmundae revealed by mono- and dinucleosome mapping.</title>
        <authorList>
            <person name="Nishida H."/>
            <person name="Kondo S."/>
            <person name="Matsumoto T."/>
            <person name="Suzuki Y."/>
            <person name="Yoshikawa H."/>
            <person name="Taylor T.D."/>
            <person name="Sugiyama J."/>
        </authorList>
    </citation>
    <scope>NUCLEOTIDE SEQUENCE [LARGE SCALE GENOMIC DNA]</scope>
    <source>
        <strain evidence="22">CBS 9802 / IAM 14324 / JCM 22182 / KY 12970</strain>
    </source>
</reference>
<keyword evidence="13 19" id="KW-0460">Magnesium</keyword>
<evidence type="ECO:0000256" key="14">
    <source>
        <dbReference type="ARBA" id="ARBA00023128"/>
    </source>
</evidence>
<dbReference type="SUPFAM" id="SSF53623">
    <property type="entry name" value="MurD-like peptide ligases, catalytic domain"/>
    <property type="match status" value="1"/>
</dbReference>
<dbReference type="FunFam" id="3.40.1190.10:FF:000009">
    <property type="entry name" value="Folylpolyglutamate synthase"/>
    <property type="match status" value="1"/>
</dbReference>
<evidence type="ECO:0000256" key="10">
    <source>
        <dbReference type="ARBA" id="ARBA00022741"/>
    </source>
</evidence>
<evidence type="ECO:0000256" key="4">
    <source>
        <dbReference type="ARBA" id="ARBA00005150"/>
    </source>
</evidence>
<dbReference type="SUPFAM" id="SSF53244">
    <property type="entry name" value="MurD-like peptide ligases, peptide-binding domain"/>
    <property type="match status" value="1"/>
</dbReference>
<dbReference type="Gene3D" id="3.90.190.20">
    <property type="entry name" value="Mur ligase, C-terminal domain"/>
    <property type="match status" value="1"/>
</dbReference>
<keyword evidence="22" id="KW-1185">Reference proteome</keyword>
<name>G7DTP5_MIXOS</name>
<feature type="binding site" evidence="18">
    <location>
        <position position="403"/>
    </location>
    <ligand>
        <name>ATP</name>
        <dbReference type="ChEBI" id="CHEBI:30616"/>
    </ligand>
</feature>
<evidence type="ECO:0000256" key="7">
    <source>
        <dbReference type="ARBA" id="ARBA00022563"/>
    </source>
</evidence>
<evidence type="ECO:0000256" key="1">
    <source>
        <dbReference type="ARBA" id="ARBA00004273"/>
    </source>
</evidence>
<accession>G7DTP5</accession>
<evidence type="ECO:0000256" key="13">
    <source>
        <dbReference type="ARBA" id="ARBA00022842"/>
    </source>
</evidence>
<dbReference type="GO" id="GO:0004326">
    <property type="term" value="F:tetrahydrofolylpolyglutamate synthase activity"/>
    <property type="evidence" value="ECO:0007669"/>
    <property type="project" value="UniProtKB-EC"/>
</dbReference>
<dbReference type="InterPro" id="IPR036615">
    <property type="entry name" value="Mur_ligase_C_dom_sf"/>
</dbReference>
<sequence>MLSALRRADLSVRRSSPSAPLFLARPMSNQPDVGQRTYKDAIRLLNGLQSNAAVLEQIRASGGGQTEYTIPETVEYLARIGYQPDDLDRLGVLHVTGTKGKGSTSAFCDSILRTLAPDSRVGLYTSPHLVTVRERIRINGVPIDEQRFSRYFFDIWDRLESSPKRARESTPLRPAYFRYLTLMAFHAFLSEDVDATVLEVGMGGLYDTTNIIPQPIVTAVTVLGLDHVAVLGNTIEKIAAQKGGIFKKGVPALTVPQESPAMRVLQTCAERAQASEMIVVPEHPQLQKFALGLPGVHQRSNASLAAAMIDAFMSSQKLPVKFKTLLGELPTEFDEDEDDDDELPPIRQASIAEPTTQRTTNDVSVPLDDRILQGLINARWPGRCQRVPDPNITDRPNVEWFLDGAHTKESLEWCAKWYVEVASGETSSKRVLVFNCTSGRSAKELLGAMAQALSSPRSQRALFDTAIFCTNLTYADGFSSELTAHASDSDSLKHLTVQKECATAWRALERNGTLEQHVLVLPSIEQAIQHITELAARDKAQPVDVLVTGSLHLIGGVMQVASLPL</sequence>
<dbReference type="RefSeq" id="XP_014571354.1">
    <property type="nucleotide sequence ID" value="XM_014715868.1"/>
</dbReference>
<dbReference type="OrthoDB" id="5212574at2759"/>
<organism evidence="21 22">
    <name type="scientific">Mixia osmundae (strain CBS 9802 / IAM 14324 / JCM 22182 / KY 12970)</name>
    <dbReference type="NCBI Taxonomy" id="764103"/>
    <lineage>
        <taxon>Eukaryota</taxon>
        <taxon>Fungi</taxon>
        <taxon>Dikarya</taxon>
        <taxon>Basidiomycota</taxon>
        <taxon>Pucciniomycotina</taxon>
        <taxon>Mixiomycetes</taxon>
        <taxon>Mixiales</taxon>
        <taxon>Mixiaceae</taxon>
        <taxon>Mixia</taxon>
    </lineage>
</organism>
<dbReference type="OMA" id="ESLDCCM"/>
<evidence type="ECO:0000256" key="12">
    <source>
        <dbReference type="ARBA" id="ARBA00022840"/>
    </source>
</evidence>
<feature type="binding site" evidence="18">
    <location>
        <position position="383"/>
    </location>
    <ligand>
        <name>ATP</name>
        <dbReference type="ChEBI" id="CHEBI:30616"/>
    </ligand>
</feature>
<dbReference type="GO" id="GO:0006730">
    <property type="term" value="P:one-carbon metabolic process"/>
    <property type="evidence" value="ECO:0007669"/>
    <property type="project" value="UniProtKB-KW"/>
</dbReference>
<evidence type="ECO:0000256" key="15">
    <source>
        <dbReference type="ARBA" id="ARBA00023136"/>
    </source>
</evidence>
<evidence type="ECO:0000256" key="3">
    <source>
        <dbReference type="ARBA" id="ARBA00004496"/>
    </source>
</evidence>
<evidence type="ECO:0000256" key="17">
    <source>
        <dbReference type="PIRNR" id="PIRNR038895"/>
    </source>
</evidence>
<evidence type="ECO:0000256" key="9">
    <source>
        <dbReference type="ARBA" id="ARBA00022723"/>
    </source>
</evidence>
<dbReference type="PROSITE" id="PS01012">
    <property type="entry name" value="FOLYLPOLYGLU_SYNT_2"/>
    <property type="match status" value="1"/>
</dbReference>
<dbReference type="PANTHER" id="PTHR11136">
    <property type="entry name" value="FOLYLPOLYGLUTAMATE SYNTHASE-RELATED"/>
    <property type="match status" value="1"/>
</dbReference>
<dbReference type="InterPro" id="IPR018109">
    <property type="entry name" value="Folylpolyglutamate_synth_CS"/>
</dbReference>
<evidence type="ECO:0000256" key="6">
    <source>
        <dbReference type="ARBA" id="ARBA00022490"/>
    </source>
</evidence>
<evidence type="ECO:0000256" key="5">
    <source>
        <dbReference type="ARBA" id="ARBA00008276"/>
    </source>
</evidence>
<dbReference type="PIRSF" id="PIRSF038895">
    <property type="entry name" value="FPGS"/>
    <property type="match status" value="1"/>
</dbReference>
<keyword evidence="14" id="KW-0496">Mitochondrion</keyword>
<dbReference type="HOGENOM" id="CLU_015869_0_1_1"/>
<dbReference type="InterPro" id="IPR013221">
    <property type="entry name" value="Mur_ligase_cen"/>
</dbReference>
<evidence type="ECO:0000256" key="11">
    <source>
        <dbReference type="ARBA" id="ARBA00022792"/>
    </source>
</evidence>
<dbReference type="Proteomes" id="UP000009131">
    <property type="component" value="Unassembled WGS sequence"/>
</dbReference>
<proteinExistence type="inferred from homology"/>
<evidence type="ECO:0000313" key="21">
    <source>
        <dbReference type="EMBL" id="GAA93892.1"/>
    </source>
</evidence>
<keyword evidence="6" id="KW-0963">Cytoplasm</keyword>
<dbReference type="GO" id="GO:0046872">
    <property type="term" value="F:metal ion binding"/>
    <property type="evidence" value="ECO:0007669"/>
    <property type="project" value="UniProtKB-KW"/>
</dbReference>
<comment type="function">
    <text evidence="17">Catalyzes conversion of folates to polyglutamate derivatives allowing concentration of folate compounds in the cell and the intracellular retention of these cofactors, which are important substrates for most of the folate-dependent enzymes that are involved in one-carbon transfer reactions involved in purine, pyrimidine and amino acid synthesis.</text>
</comment>
<keyword evidence="12 18" id="KW-0067">ATP-binding</keyword>
<keyword evidence="15" id="KW-0472">Membrane</keyword>
<evidence type="ECO:0000259" key="20">
    <source>
        <dbReference type="Pfam" id="PF08245"/>
    </source>
</evidence>
<protein>
    <recommendedName>
        <fullName evidence="17">Folylpolyglutamate synthase</fullName>
        <ecNumber evidence="17">6.3.2.17</ecNumber>
    </recommendedName>
    <alternativeName>
        <fullName evidence="17">Folylpoly-gamma-glutamate synthetase</fullName>
    </alternativeName>
    <alternativeName>
        <fullName evidence="17">Tetrahydrofolylpolyglutamate synthase</fullName>
    </alternativeName>
</protein>
<dbReference type="GO" id="GO:0005759">
    <property type="term" value="C:mitochondrial matrix"/>
    <property type="evidence" value="ECO:0007669"/>
    <property type="project" value="UniProtKB-SubCell"/>
</dbReference>
<comment type="caution">
    <text evidence="21">The sequence shown here is derived from an EMBL/GenBank/DDBJ whole genome shotgun (WGS) entry which is preliminary data.</text>
</comment>
<keyword evidence="7 17" id="KW-0554">One-carbon metabolism</keyword>
<evidence type="ECO:0000256" key="16">
    <source>
        <dbReference type="ARBA" id="ARBA00047493"/>
    </source>
</evidence>
<dbReference type="GO" id="GO:0005524">
    <property type="term" value="F:ATP binding"/>
    <property type="evidence" value="ECO:0007669"/>
    <property type="project" value="UniProtKB-KW"/>
</dbReference>
<dbReference type="GO" id="GO:0005743">
    <property type="term" value="C:mitochondrial inner membrane"/>
    <property type="evidence" value="ECO:0007669"/>
    <property type="project" value="UniProtKB-SubCell"/>
</dbReference>
<evidence type="ECO:0000256" key="18">
    <source>
        <dbReference type="PIRSR" id="PIRSR038895-1"/>
    </source>
</evidence>
<gene>
    <name evidence="21" type="primary">Mo00538</name>
    <name evidence="21" type="ORF">E5Q_00538</name>
</gene>
<keyword evidence="8 17" id="KW-0436">Ligase</keyword>
<dbReference type="Gene3D" id="3.40.1190.10">
    <property type="entry name" value="Mur-like, catalytic domain"/>
    <property type="match status" value="1"/>
</dbReference>
<dbReference type="eggNOG" id="KOG2525">
    <property type="taxonomic scope" value="Eukaryota"/>
</dbReference>
<feature type="binding site" evidence="19">
    <location>
        <position position="199"/>
    </location>
    <ligand>
        <name>Mg(2+)</name>
        <dbReference type="ChEBI" id="CHEBI:18420"/>
        <label>1</label>
    </ligand>
</feature>